<protein>
    <submittedName>
        <fullName evidence="1">Esterase YqiA</fullName>
    </submittedName>
</protein>
<name>A0ACD3Y8R8_9GAMM</name>
<evidence type="ECO:0000313" key="2">
    <source>
        <dbReference type="Proteomes" id="UP000829420"/>
    </source>
</evidence>
<gene>
    <name evidence="1" type="primary">yqiA</name>
    <name evidence="1" type="ORF">MNY70_02480</name>
</gene>
<evidence type="ECO:0000313" key="1">
    <source>
        <dbReference type="EMBL" id="UNH39370.1"/>
    </source>
</evidence>
<accession>A0ACD3Y8R8</accession>
<sequence>MATLIYIHGFNSSSKSAKANLLKTWVNEHYPQINLLIPQLPNYPTPAAELLEDLVAEHAGEPLGLVGSSLGGYFALWLSQRFSLPALVVNPAVRPFDLLQNYLGENTNPYTNEHYILEPNHIDDLKALHIETLTSPDLIWLLQQTGDEVLDYRQAVTYLMKSKQTIESGGNHAFVGFEYYFPQIIHFLGLAEFE</sequence>
<keyword evidence="2" id="KW-1185">Reference proteome</keyword>
<dbReference type="EMBL" id="CP093255">
    <property type="protein sequence ID" value="UNH39370.1"/>
    <property type="molecule type" value="Genomic_DNA"/>
</dbReference>
<organism evidence="1 2">
    <name type="scientific">Moellerella wisconsensis</name>
    <dbReference type="NCBI Taxonomy" id="158849"/>
    <lineage>
        <taxon>Bacteria</taxon>
        <taxon>Pseudomonadati</taxon>
        <taxon>Pseudomonadota</taxon>
        <taxon>Gammaproteobacteria</taxon>
        <taxon>Enterobacterales</taxon>
        <taxon>Morganellaceae</taxon>
        <taxon>Moellerella</taxon>
    </lineage>
</organism>
<proteinExistence type="predicted"/>
<dbReference type="Proteomes" id="UP000829420">
    <property type="component" value="Chromosome"/>
</dbReference>
<reference evidence="1" key="1">
    <citation type="submission" date="2022-03" db="EMBL/GenBank/DDBJ databases">
        <title>ESBL-producing Moellerella wisconsensis and Escherichia marmotae isolated from wild game meat.</title>
        <authorList>
            <person name="Biggel M."/>
        </authorList>
    </citation>
    <scope>NUCLEOTIDE SEQUENCE</scope>
    <source>
        <strain evidence="1">W1</strain>
    </source>
</reference>